<evidence type="ECO:0000256" key="1">
    <source>
        <dbReference type="PROSITE-ProRule" id="PRU10141"/>
    </source>
</evidence>
<dbReference type="InterPro" id="IPR011990">
    <property type="entry name" value="TPR-like_helical_dom_sf"/>
</dbReference>
<dbReference type="InterPro" id="IPR001245">
    <property type="entry name" value="Ser-Thr/Tyr_kinase_cat_dom"/>
</dbReference>
<evidence type="ECO:0000313" key="4">
    <source>
        <dbReference type="Proteomes" id="UP000022910"/>
    </source>
</evidence>
<proteinExistence type="predicted"/>
<evidence type="ECO:0000313" key="3">
    <source>
        <dbReference type="EMBL" id="EXX54165.1"/>
    </source>
</evidence>
<protein>
    <submittedName>
        <fullName evidence="3">Kic1p</fullName>
    </submittedName>
</protein>
<dbReference type="SUPFAM" id="SSF81901">
    <property type="entry name" value="HCP-like"/>
    <property type="match status" value="2"/>
</dbReference>
<dbReference type="PANTHER" id="PTHR43628:SF1">
    <property type="entry name" value="CHITIN SYNTHASE REGULATORY FACTOR 2-RELATED"/>
    <property type="match status" value="1"/>
</dbReference>
<name>A0A015IJA6_RHIIW</name>
<dbReference type="InterPro" id="IPR011009">
    <property type="entry name" value="Kinase-like_dom_sf"/>
</dbReference>
<dbReference type="PROSITE" id="PS00107">
    <property type="entry name" value="PROTEIN_KINASE_ATP"/>
    <property type="match status" value="1"/>
</dbReference>
<dbReference type="Gene3D" id="1.25.40.10">
    <property type="entry name" value="Tetratricopeptide repeat domain"/>
    <property type="match status" value="2"/>
</dbReference>
<dbReference type="EMBL" id="JEMT01028602">
    <property type="protein sequence ID" value="EXX54165.1"/>
    <property type="molecule type" value="Genomic_DNA"/>
</dbReference>
<dbReference type="AlphaFoldDB" id="A0A015IJA6"/>
<dbReference type="GO" id="GO:0004672">
    <property type="term" value="F:protein kinase activity"/>
    <property type="evidence" value="ECO:0007669"/>
    <property type="project" value="InterPro"/>
</dbReference>
<reference evidence="3 4" key="1">
    <citation type="submission" date="2014-02" db="EMBL/GenBank/DDBJ databases">
        <title>Single nucleus genome sequencing reveals high similarity among nuclei of an endomycorrhizal fungus.</title>
        <authorList>
            <person name="Lin K."/>
            <person name="Geurts R."/>
            <person name="Zhang Z."/>
            <person name="Limpens E."/>
            <person name="Saunders D.G."/>
            <person name="Mu D."/>
            <person name="Pang E."/>
            <person name="Cao H."/>
            <person name="Cha H."/>
            <person name="Lin T."/>
            <person name="Zhou Q."/>
            <person name="Shang Y."/>
            <person name="Li Y."/>
            <person name="Ivanov S."/>
            <person name="Sharma T."/>
            <person name="Velzen R.V."/>
            <person name="Ruijter N.D."/>
            <person name="Aanen D.K."/>
            <person name="Win J."/>
            <person name="Kamoun S."/>
            <person name="Bisseling T."/>
            <person name="Huang S."/>
        </authorList>
    </citation>
    <scope>NUCLEOTIDE SEQUENCE [LARGE SCALE GENOMIC DNA]</scope>
    <source>
        <strain evidence="4">DAOM197198w</strain>
    </source>
</reference>
<gene>
    <name evidence="3" type="ORF">RirG_237150</name>
</gene>
<dbReference type="PRINTS" id="PR00109">
    <property type="entry name" value="TYRKINASE"/>
</dbReference>
<keyword evidence="1" id="KW-0547">Nucleotide-binding</keyword>
<dbReference type="PANTHER" id="PTHR43628">
    <property type="entry name" value="ACTIVATOR OF C KINASE PROTEIN 1-RELATED"/>
    <property type="match status" value="1"/>
</dbReference>
<dbReference type="Pfam" id="PF08238">
    <property type="entry name" value="Sel1"/>
    <property type="match status" value="6"/>
</dbReference>
<dbReference type="InterPro" id="IPR006597">
    <property type="entry name" value="Sel1-like"/>
</dbReference>
<dbReference type="GO" id="GO:0005524">
    <property type="term" value="F:ATP binding"/>
    <property type="evidence" value="ECO:0007669"/>
    <property type="project" value="UniProtKB-UniRule"/>
</dbReference>
<dbReference type="HOGENOM" id="CLU_000288_7_12_1"/>
<dbReference type="SUPFAM" id="SSF56112">
    <property type="entry name" value="Protein kinase-like (PK-like)"/>
    <property type="match status" value="1"/>
</dbReference>
<dbReference type="InterPro" id="IPR000719">
    <property type="entry name" value="Prot_kinase_dom"/>
</dbReference>
<dbReference type="SMART" id="SM00671">
    <property type="entry name" value="SEL1"/>
    <property type="match status" value="6"/>
</dbReference>
<dbReference type="PROSITE" id="PS50011">
    <property type="entry name" value="PROTEIN_KINASE_DOM"/>
    <property type="match status" value="1"/>
</dbReference>
<feature type="binding site" evidence="1">
    <location>
        <position position="60"/>
    </location>
    <ligand>
        <name>ATP</name>
        <dbReference type="ChEBI" id="CHEBI:30616"/>
    </ligand>
</feature>
<keyword evidence="4" id="KW-1185">Reference proteome</keyword>
<accession>A0A015IJA6</accession>
<dbReference type="InterPro" id="IPR052945">
    <property type="entry name" value="Mitotic_Regulator"/>
</dbReference>
<keyword evidence="1" id="KW-0067">ATP-binding</keyword>
<comment type="caution">
    <text evidence="3">The sequence shown here is derived from an EMBL/GenBank/DDBJ whole genome shotgun (WGS) entry which is preliminary data.</text>
</comment>
<evidence type="ECO:0000259" key="2">
    <source>
        <dbReference type="PROSITE" id="PS50011"/>
    </source>
</evidence>
<dbReference type="InterPro" id="IPR017441">
    <property type="entry name" value="Protein_kinase_ATP_BS"/>
</dbReference>
<dbReference type="Pfam" id="PF00069">
    <property type="entry name" value="Pkinase"/>
    <property type="match status" value="1"/>
</dbReference>
<organism evidence="3 4">
    <name type="scientific">Rhizophagus irregularis (strain DAOM 197198w)</name>
    <name type="common">Glomus intraradices</name>
    <dbReference type="NCBI Taxonomy" id="1432141"/>
    <lineage>
        <taxon>Eukaryota</taxon>
        <taxon>Fungi</taxon>
        <taxon>Fungi incertae sedis</taxon>
        <taxon>Mucoromycota</taxon>
        <taxon>Glomeromycotina</taxon>
        <taxon>Glomeromycetes</taxon>
        <taxon>Glomerales</taxon>
        <taxon>Glomeraceae</taxon>
        <taxon>Rhizophagus</taxon>
    </lineage>
</organism>
<feature type="domain" description="Protein kinase" evidence="2">
    <location>
        <begin position="31"/>
        <end position="296"/>
    </location>
</feature>
<sequence>MQDTENTNEWVNWIEEVVDKEYFKFYEYKQFNNIQYIGTGGFGKVYRANYKNSGKLFALKSFLNLNNITVKEIVRELKIQREVDFHDKIIRCYRMTKLESEDYNNYWVVMEYADGGSLRNYLKKNFKKLTWDDKYSMAYQLSCAILCLHNEGIHSCNILVCNNTIKLADFGLPKRIGASNFQSKLFGMVPYVDPKSFSGQSNNNNQSTQLYLLNENSDIYSVGVLLWEISSGQPPFYVEGEQYEIGLALEISQGLRETVVPNTPEEYVKIYTKCWDGEPDNRPKIYQVVDWLNAIITKSDVIIENQQISNERELNEASISNNDSVLQVELSQLIQNFDKINIKEIDPMIILSKQKNFLIEDFNIIIDVINDFIIKLNNKGLEWKAEKQKTIEYFNNHNLDSQEIYNWLLDNQNSLNPIFILGYFNYYGIVTSEDNEKAFNLFINASEKNHILAQYFVGECYFYGNGTIKNEKLAYKYYKKVANKNLSSGQLNIGCCYDYGMGIKKDLKEAFYWYEKAANNGNITAMYNLGLNYKDEKGVKKDYDKAFELFKQSAKGGYLGGIMMLGYCYNKGIGTKIDKQKAFEFYQNAANLGHNGAQNNLAIMFQLGDGIAKDIDKAIYWYKKSAEQGYELANNNLIKLQNSLF</sequence>
<dbReference type="Gene3D" id="1.10.510.10">
    <property type="entry name" value="Transferase(Phosphotransferase) domain 1"/>
    <property type="match status" value="1"/>
</dbReference>
<dbReference type="Proteomes" id="UP000022910">
    <property type="component" value="Unassembled WGS sequence"/>
</dbReference>